<reference evidence="2" key="1">
    <citation type="submission" date="2015-08" db="UniProtKB">
        <authorList>
            <consortium name="WormBaseParasite"/>
        </authorList>
    </citation>
    <scope>IDENTIFICATION</scope>
</reference>
<protein>
    <submittedName>
        <fullName evidence="2">DUF3035 domain-containing protein</fullName>
    </submittedName>
</protein>
<name>A0A0K0EN99_STRER</name>
<accession>A0A0K0EN99</accession>
<feature type="signal peptide" evidence="1">
    <location>
        <begin position="1"/>
        <end position="20"/>
    </location>
</feature>
<sequence length="182" mass="21018">MKNIFFLIFITFFTINLISCEDNVEIDSNDNQNNLKSTIIEDNISSQIITSTSSSTTDMNIETTINPVTMLLFIETTYNTNDTSLIDNDVGNLTTDSILLNDTTLYDNEKNNFNNDIPQFLLLATDEGRKVYYEIQQNINMKKYNIDKVTKLWAQEQGEIVNKLYNEHLLKILNKKIPIRIT</sequence>
<organism evidence="2">
    <name type="scientific">Strongyloides stercoralis</name>
    <name type="common">Threadworm</name>
    <dbReference type="NCBI Taxonomy" id="6248"/>
    <lineage>
        <taxon>Eukaryota</taxon>
        <taxon>Metazoa</taxon>
        <taxon>Ecdysozoa</taxon>
        <taxon>Nematoda</taxon>
        <taxon>Chromadorea</taxon>
        <taxon>Rhabditida</taxon>
        <taxon>Tylenchina</taxon>
        <taxon>Panagrolaimomorpha</taxon>
        <taxon>Strongyloidoidea</taxon>
        <taxon>Strongyloididae</taxon>
        <taxon>Strongyloides</taxon>
    </lineage>
</organism>
<dbReference type="WBParaSite" id="SSTP_0001093700.1">
    <property type="protein sequence ID" value="SSTP_0001093700.1"/>
    <property type="gene ID" value="SSTP_0001093700"/>
</dbReference>
<evidence type="ECO:0000313" key="2">
    <source>
        <dbReference type="WBParaSite" id="SSTP_0001093700.1"/>
    </source>
</evidence>
<dbReference type="AlphaFoldDB" id="A0A0K0EN99"/>
<evidence type="ECO:0000256" key="1">
    <source>
        <dbReference type="SAM" id="SignalP"/>
    </source>
</evidence>
<keyword evidence="1" id="KW-0732">Signal</keyword>
<proteinExistence type="predicted"/>
<feature type="chain" id="PRO_5005328323" evidence="1">
    <location>
        <begin position="21"/>
        <end position="182"/>
    </location>
</feature>